<proteinExistence type="predicted"/>
<reference evidence="1" key="1">
    <citation type="submission" date="2023-06" db="EMBL/GenBank/DDBJ databases">
        <title>Deciphering the underlying mechanisms mediating the transmission of blaNDM gene from human to animals in China.</title>
        <authorList>
            <person name="Chen K."/>
            <person name="Chen S."/>
        </authorList>
    </citation>
    <scope>NUCLEOTIDE SEQUENCE</scope>
    <source>
        <strain evidence="1">1199</strain>
    </source>
</reference>
<evidence type="ECO:0000313" key="2">
    <source>
        <dbReference type="Proteomes" id="UP001208624"/>
    </source>
</evidence>
<protein>
    <submittedName>
        <fullName evidence="1">Uncharacterized protein</fullName>
    </submittedName>
</protein>
<dbReference type="EMBL" id="JAOVKC010001651">
    <property type="protein sequence ID" value="MCV5626504.1"/>
    <property type="molecule type" value="Genomic_DNA"/>
</dbReference>
<dbReference type="AlphaFoldDB" id="A0AAP3A584"/>
<feature type="non-terminal residue" evidence="1">
    <location>
        <position position="1"/>
    </location>
</feature>
<evidence type="ECO:0000313" key="1">
    <source>
        <dbReference type="EMBL" id="MCV5626504.1"/>
    </source>
</evidence>
<comment type="caution">
    <text evidence="1">The sequence shown here is derived from an EMBL/GenBank/DDBJ whole genome shotgun (WGS) entry which is preliminary data.</text>
</comment>
<dbReference type="Proteomes" id="UP001208624">
    <property type="component" value="Unassembled WGS sequence"/>
</dbReference>
<sequence length="80" mass="9074">GTVGSLYIYNNPYTHTVDYFILKTSSYGWFPTGQVSNEHWEYVGHDQNSAQALLANRINNKGYLYHGKLLGNINFSNKAT</sequence>
<feature type="non-terminal residue" evidence="1">
    <location>
        <position position="80"/>
    </location>
</feature>
<organism evidence="1 2">
    <name type="scientific">Escherichia coli</name>
    <dbReference type="NCBI Taxonomy" id="562"/>
    <lineage>
        <taxon>Bacteria</taxon>
        <taxon>Pseudomonadati</taxon>
        <taxon>Pseudomonadota</taxon>
        <taxon>Gammaproteobacteria</taxon>
        <taxon>Enterobacterales</taxon>
        <taxon>Enterobacteriaceae</taxon>
        <taxon>Escherichia</taxon>
    </lineage>
</organism>
<gene>
    <name evidence="1" type="ORF">OFN31_33300</name>
</gene>
<name>A0AAP3A584_ECOLX</name>
<dbReference type="Gene3D" id="3.30.160.280">
    <property type="match status" value="1"/>
</dbReference>
<accession>A0AAP3A584</accession>